<feature type="compositionally biased region" description="Basic and acidic residues" evidence="1">
    <location>
        <begin position="345"/>
        <end position="356"/>
    </location>
</feature>
<dbReference type="AlphaFoldDB" id="A0A1B9GLK0"/>
<organism evidence="2 3">
    <name type="scientific">Kwoniella heveanensis BCC8398</name>
    <dbReference type="NCBI Taxonomy" id="1296120"/>
    <lineage>
        <taxon>Eukaryota</taxon>
        <taxon>Fungi</taxon>
        <taxon>Dikarya</taxon>
        <taxon>Basidiomycota</taxon>
        <taxon>Agaricomycotina</taxon>
        <taxon>Tremellomycetes</taxon>
        <taxon>Tremellales</taxon>
        <taxon>Cryptococcaceae</taxon>
        <taxon>Kwoniella</taxon>
    </lineage>
</organism>
<reference evidence="2 3" key="1">
    <citation type="submission" date="2013-07" db="EMBL/GenBank/DDBJ databases">
        <title>The Genome Sequence of Cryptococcus heveanensis BCC8398.</title>
        <authorList>
            <consortium name="The Broad Institute Genome Sequencing Platform"/>
            <person name="Cuomo C."/>
            <person name="Litvintseva A."/>
            <person name="Chen Y."/>
            <person name="Heitman J."/>
            <person name="Sun S."/>
            <person name="Springer D."/>
            <person name="Dromer F."/>
            <person name="Young S.K."/>
            <person name="Zeng Q."/>
            <person name="Gargeya S."/>
            <person name="Fitzgerald M."/>
            <person name="Abouelleil A."/>
            <person name="Alvarado L."/>
            <person name="Berlin A.M."/>
            <person name="Chapman S.B."/>
            <person name="Dewar J."/>
            <person name="Goldberg J."/>
            <person name="Griggs A."/>
            <person name="Gujja S."/>
            <person name="Hansen M."/>
            <person name="Howarth C."/>
            <person name="Imamovic A."/>
            <person name="Larimer J."/>
            <person name="McCowan C."/>
            <person name="Murphy C."/>
            <person name="Pearson M."/>
            <person name="Priest M."/>
            <person name="Roberts A."/>
            <person name="Saif S."/>
            <person name="Shea T."/>
            <person name="Sykes S."/>
            <person name="Wortman J."/>
            <person name="Nusbaum C."/>
            <person name="Birren B."/>
        </authorList>
    </citation>
    <scope>NUCLEOTIDE SEQUENCE [LARGE SCALE GENOMIC DNA]</scope>
    <source>
        <strain evidence="2 3">BCC8398</strain>
    </source>
</reference>
<evidence type="ECO:0000256" key="1">
    <source>
        <dbReference type="SAM" id="MobiDB-lite"/>
    </source>
</evidence>
<feature type="region of interest" description="Disordered" evidence="1">
    <location>
        <begin position="464"/>
        <end position="489"/>
    </location>
</feature>
<name>A0A1B9GLK0_9TREE</name>
<sequence length="711" mass="77626">MRIQTIRPNKVGFSNPRVVPAATLTSEIKWDRLTGNISINLQADGGNLDMEIKRDQAVVLSRSFRLLAENPQAQRKIIWKNRQASIRFDTSSRPFSNSSAPGQEVIQLIFANVEDVQSLLRVAEGYFSIILFGQTSKPAIRFDSVSATKPRVGATSIDSSNHAKEIRCQPDPLTKALNPLSHIDTEMSASQTIAPKKHESASNEQPAEGSIRETVKVKPSASVAESVTKSLTVPPPSTMKAKVDIPTDTRSVASSSRQDPCGAQAETPCDPTEALKRRLLQDFKPTTNASTDNLTSSPPIGRLGDSGGQSLTSQRSEASNRSELAVKSTMNSSSQALVTSPPRGLLRDSFETDSRLSDTVQVTEDVRGSTHNGEQTLKYPEESLISFSPGPSYTHPPDRDPPSASPAECDKLNKEVAVSDSIDCLFSPPPNDYAAGLTDTQLLANELTFEELYPAVEADNTLMSSGRKRKRDELDDEHEEGGGEELETLDLRDVSITIETTDTYKAQVTSRTHSTDNVASPIPSLYPRIVDGHDQASVELRLGRMIDEKLDRFRASLLEDMLRLHPPAVAAIRAHWPSQHQEAPYHAPTTAYRPATLSPQYHPGLTSSHAPVMQDPRYLYRPPALPTSLVPIPALPSPTEYHAALTSYTPPSALPIRVPSPSLALTAPYVPLPGDHQIQLNADFQGTGDNQDGMDENDKEDEAFERELGEN</sequence>
<feature type="compositionally biased region" description="Polar residues" evidence="1">
    <location>
        <begin position="248"/>
        <end position="258"/>
    </location>
</feature>
<evidence type="ECO:0000313" key="2">
    <source>
        <dbReference type="EMBL" id="OCF31868.1"/>
    </source>
</evidence>
<reference evidence="3" key="2">
    <citation type="submission" date="2013-12" db="EMBL/GenBank/DDBJ databases">
        <title>Evolution of pathogenesis and genome organization in the Tremellales.</title>
        <authorList>
            <person name="Cuomo C."/>
            <person name="Litvintseva A."/>
            <person name="Heitman J."/>
            <person name="Chen Y."/>
            <person name="Sun S."/>
            <person name="Springer D."/>
            <person name="Dromer F."/>
            <person name="Young S."/>
            <person name="Zeng Q."/>
            <person name="Chapman S."/>
            <person name="Gujja S."/>
            <person name="Saif S."/>
            <person name="Birren B."/>
        </authorList>
    </citation>
    <scope>NUCLEOTIDE SEQUENCE [LARGE SCALE GENOMIC DNA]</scope>
    <source>
        <strain evidence="3">BCC8398</strain>
    </source>
</reference>
<feature type="compositionally biased region" description="Acidic residues" evidence="1">
    <location>
        <begin position="692"/>
        <end position="704"/>
    </location>
</feature>
<proteinExistence type="predicted"/>
<dbReference type="EMBL" id="KI669512">
    <property type="protein sequence ID" value="OCF31868.1"/>
    <property type="molecule type" value="Genomic_DNA"/>
</dbReference>
<feature type="compositionally biased region" description="Acidic residues" evidence="1">
    <location>
        <begin position="474"/>
        <end position="488"/>
    </location>
</feature>
<protein>
    <submittedName>
        <fullName evidence="2">Uncharacterized protein</fullName>
    </submittedName>
</protein>
<feature type="region of interest" description="Disordered" evidence="1">
    <location>
        <begin position="190"/>
        <end position="408"/>
    </location>
</feature>
<accession>A0A1B9GLK0</accession>
<feature type="region of interest" description="Disordered" evidence="1">
    <location>
        <begin position="683"/>
        <end position="711"/>
    </location>
</feature>
<keyword evidence="3" id="KW-1185">Reference proteome</keyword>
<feature type="compositionally biased region" description="Polar residues" evidence="1">
    <location>
        <begin position="308"/>
        <end position="338"/>
    </location>
</feature>
<evidence type="ECO:0000313" key="3">
    <source>
        <dbReference type="Proteomes" id="UP000092666"/>
    </source>
</evidence>
<feature type="compositionally biased region" description="Polar residues" evidence="1">
    <location>
        <begin position="284"/>
        <end position="298"/>
    </location>
</feature>
<gene>
    <name evidence="2" type="ORF">I316_06466</name>
</gene>
<dbReference type="Proteomes" id="UP000092666">
    <property type="component" value="Unassembled WGS sequence"/>
</dbReference>